<dbReference type="EMBL" id="QKRB01000028">
    <property type="protein sequence ID" value="PZD97409.1"/>
    <property type="molecule type" value="Genomic_DNA"/>
</dbReference>
<evidence type="ECO:0000256" key="3">
    <source>
        <dbReference type="ARBA" id="ARBA00022475"/>
    </source>
</evidence>
<gene>
    <name evidence="9" type="ORF">DNH61_03415</name>
</gene>
<dbReference type="GO" id="GO:0055085">
    <property type="term" value="P:transmembrane transport"/>
    <property type="evidence" value="ECO:0007669"/>
    <property type="project" value="InterPro"/>
</dbReference>
<dbReference type="Proteomes" id="UP000249522">
    <property type="component" value="Unassembled WGS sequence"/>
</dbReference>
<feature type="transmembrane region" description="Helical" evidence="7">
    <location>
        <begin position="12"/>
        <end position="32"/>
    </location>
</feature>
<dbReference type="RefSeq" id="WP_111145267.1">
    <property type="nucleotide sequence ID" value="NZ_QKRB01000028.1"/>
</dbReference>
<feature type="transmembrane region" description="Helical" evidence="7">
    <location>
        <begin position="106"/>
        <end position="129"/>
    </location>
</feature>
<evidence type="ECO:0000256" key="5">
    <source>
        <dbReference type="ARBA" id="ARBA00022989"/>
    </source>
</evidence>
<keyword evidence="2 7" id="KW-0813">Transport</keyword>
<dbReference type="CDD" id="cd06261">
    <property type="entry name" value="TM_PBP2"/>
    <property type="match status" value="1"/>
</dbReference>
<name>A0A2W1LFC8_9BACL</name>
<proteinExistence type="inferred from homology"/>
<organism evidence="9 10">
    <name type="scientific">Paenibacillus sambharensis</name>
    <dbReference type="NCBI Taxonomy" id="1803190"/>
    <lineage>
        <taxon>Bacteria</taxon>
        <taxon>Bacillati</taxon>
        <taxon>Bacillota</taxon>
        <taxon>Bacilli</taxon>
        <taxon>Bacillales</taxon>
        <taxon>Paenibacillaceae</taxon>
        <taxon>Paenibacillus</taxon>
    </lineage>
</organism>
<evidence type="ECO:0000256" key="6">
    <source>
        <dbReference type="ARBA" id="ARBA00023136"/>
    </source>
</evidence>
<evidence type="ECO:0000256" key="4">
    <source>
        <dbReference type="ARBA" id="ARBA00022692"/>
    </source>
</evidence>
<accession>A0A2W1LFC8</accession>
<comment type="similarity">
    <text evidence="7">Belongs to the binding-protein-dependent transport system permease family.</text>
</comment>
<keyword evidence="4 7" id="KW-0812">Transmembrane</keyword>
<feature type="domain" description="ABC transmembrane type-1" evidence="8">
    <location>
        <begin position="71"/>
        <end position="261"/>
    </location>
</feature>
<evidence type="ECO:0000256" key="1">
    <source>
        <dbReference type="ARBA" id="ARBA00004651"/>
    </source>
</evidence>
<dbReference type="Gene3D" id="1.10.3720.10">
    <property type="entry name" value="MetI-like"/>
    <property type="match status" value="1"/>
</dbReference>
<dbReference type="PANTHER" id="PTHR43744">
    <property type="entry name" value="ABC TRANSPORTER PERMEASE PROTEIN MG189-RELATED-RELATED"/>
    <property type="match status" value="1"/>
</dbReference>
<dbReference type="GO" id="GO:0005886">
    <property type="term" value="C:plasma membrane"/>
    <property type="evidence" value="ECO:0007669"/>
    <property type="project" value="UniProtKB-SubCell"/>
</dbReference>
<dbReference type="AlphaFoldDB" id="A0A2W1LFC8"/>
<evidence type="ECO:0000259" key="8">
    <source>
        <dbReference type="PROSITE" id="PS50928"/>
    </source>
</evidence>
<dbReference type="Pfam" id="PF00528">
    <property type="entry name" value="BPD_transp_1"/>
    <property type="match status" value="1"/>
</dbReference>
<dbReference type="OrthoDB" id="9771544at2"/>
<keyword evidence="10" id="KW-1185">Reference proteome</keyword>
<evidence type="ECO:0000256" key="2">
    <source>
        <dbReference type="ARBA" id="ARBA00022448"/>
    </source>
</evidence>
<feature type="transmembrane region" description="Helical" evidence="7">
    <location>
        <begin position="75"/>
        <end position="94"/>
    </location>
</feature>
<feature type="transmembrane region" description="Helical" evidence="7">
    <location>
        <begin position="135"/>
        <end position="156"/>
    </location>
</feature>
<dbReference type="InterPro" id="IPR000515">
    <property type="entry name" value="MetI-like"/>
</dbReference>
<evidence type="ECO:0000313" key="9">
    <source>
        <dbReference type="EMBL" id="PZD97409.1"/>
    </source>
</evidence>
<dbReference type="PROSITE" id="PS50928">
    <property type="entry name" value="ABC_TM1"/>
    <property type="match status" value="1"/>
</dbReference>
<feature type="transmembrane region" description="Helical" evidence="7">
    <location>
        <begin position="183"/>
        <end position="207"/>
    </location>
</feature>
<dbReference type="InterPro" id="IPR035906">
    <property type="entry name" value="MetI-like_sf"/>
</dbReference>
<evidence type="ECO:0000256" key="7">
    <source>
        <dbReference type="RuleBase" id="RU363032"/>
    </source>
</evidence>
<evidence type="ECO:0000313" key="10">
    <source>
        <dbReference type="Proteomes" id="UP000249522"/>
    </source>
</evidence>
<keyword evidence="5 7" id="KW-1133">Transmembrane helix</keyword>
<reference evidence="9 10" key="1">
    <citation type="submission" date="2018-06" db="EMBL/GenBank/DDBJ databases">
        <title>Paenibacillus imtechensis sp. nov.</title>
        <authorList>
            <person name="Pinnaka A.K."/>
            <person name="Singh H."/>
            <person name="Kaur M."/>
        </authorList>
    </citation>
    <scope>NUCLEOTIDE SEQUENCE [LARGE SCALE GENOMIC DNA]</scope>
    <source>
        <strain evidence="9 10">SMB1</strain>
    </source>
</reference>
<protein>
    <submittedName>
        <fullName evidence="9">Carbohydrate ABC transporter permease</fullName>
    </submittedName>
</protein>
<comment type="caution">
    <text evidence="9">The sequence shown here is derived from an EMBL/GenBank/DDBJ whole genome shotgun (WGS) entry which is preliminary data.</text>
</comment>
<comment type="subcellular location">
    <subcellularLocation>
        <location evidence="1 7">Cell membrane</location>
        <topology evidence="1 7">Multi-pass membrane protein</topology>
    </subcellularLocation>
</comment>
<feature type="transmembrane region" description="Helical" evidence="7">
    <location>
        <begin position="241"/>
        <end position="262"/>
    </location>
</feature>
<dbReference type="SUPFAM" id="SSF161098">
    <property type="entry name" value="MetI-like"/>
    <property type="match status" value="1"/>
</dbReference>
<sequence length="276" mass="31274">MNKPIGKIISYSFLTLMLVFSIFPFYWMFVIASRTTADTNKFPPAFTPGSQFMSNIDKMFNEYNIQFFRALGNTALLATTLTLSALFFCSLAAFAFSRLSFKGRSFLFIFLLMTMMIPGQLGIVPLYIIMTKFGWINDLRAVLLPGLVSVFGVFWLKQYMDSAVHRELIESARMDGCTNFQTYYKIVVPIVKPAMATLAILTFMNVWNDFLWPSIVLKDPSVQTIQIAIRNLNKVYYKDNAVIMTGTFLATIPLLVMVSIFMRQFVAGITQGALKG</sequence>
<dbReference type="PANTHER" id="PTHR43744:SF12">
    <property type="entry name" value="ABC TRANSPORTER PERMEASE PROTEIN MG189-RELATED"/>
    <property type="match status" value="1"/>
</dbReference>
<keyword evidence="6 7" id="KW-0472">Membrane</keyword>
<keyword evidence="3" id="KW-1003">Cell membrane</keyword>